<keyword evidence="3" id="KW-1185">Reference proteome</keyword>
<dbReference type="InterPro" id="IPR015424">
    <property type="entry name" value="PyrdxlP-dep_Trfase"/>
</dbReference>
<feature type="domain" description="Aminotransferase class V" evidence="1">
    <location>
        <begin position="33"/>
        <end position="306"/>
    </location>
</feature>
<accession>A0A1Q2CQR4</accession>
<dbReference type="Gene3D" id="3.90.1150.10">
    <property type="entry name" value="Aspartate Aminotransferase, domain 1"/>
    <property type="match status" value="1"/>
</dbReference>
<dbReference type="SUPFAM" id="SSF53383">
    <property type="entry name" value="PLP-dependent transferases"/>
    <property type="match status" value="1"/>
</dbReference>
<gene>
    <name evidence="2" type="ORF">BW730_13935</name>
</gene>
<dbReference type="PANTHER" id="PTHR43586">
    <property type="entry name" value="CYSTEINE DESULFURASE"/>
    <property type="match status" value="1"/>
</dbReference>
<dbReference type="OrthoDB" id="250246at2"/>
<dbReference type="KEGG" id="tes:BW730_13935"/>
<name>A0A1Q2CQR4_9ACTN</name>
<reference evidence="3" key="1">
    <citation type="submission" date="2017-02" db="EMBL/GenBank/DDBJ databases">
        <title>Tessaracoccus aquaemaris sp. nov., isolated from the intestine of a Korean rockfish, Sebastes schlegelii, in a marine aquaculture pond.</title>
        <authorList>
            <person name="Tak E.J."/>
            <person name="Bae J.-W."/>
        </authorList>
    </citation>
    <scope>NUCLEOTIDE SEQUENCE [LARGE SCALE GENOMIC DNA]</scope>
    <source>
        <strain evidence="3">NSG39</strain>
    </source>
</reference>
<dbReference type="RefSeq" id="WP_077686776.1">
    <property type="nucleotide sequence ID" value="NZ_CP019606.1"/>
</dbReference>
<protein>
    <recommendedName>
        <fullName evidence="1">Aminotransferase class V domain-containing protein</fullName>
    </recommendedName>
</protein>
<evidence type="ECO:0000313" key="3">
    <source>
        <dbReference type="Proteomes" id="UP000188145"/>
    </source>
</evidence>
<dbReference type="Pfam" id="PF00266">
    <property type="entry name" value="Aminotran_5"/>
    <property type="match status" value="1"/>
</dbReference>
<organism evidence="2 3">
    <name type="scientific">Tessaracoccus aquimaris</name>
    <dbReference type="NCBI Taxonomy" id="1332264"/>
    <lineage>
        <taxon>Bacteria</taxon>
        <taxon>Bacillati</taxon>
        <taxon>Actinomycetota</taxon>
        <taxon>Actinomycetes</taxon>
        <taxon>Propionibacteriales</taxon>
        <taxon>Propionibacteriaceae</taxon>
        <taxon>Tessaracoccus</taxon>
    </lineage>
</organism>
<evidence type="ECO:0000313" key="2">
    <source>
        <dbReference type="EMBL" id="AQP48442.1"/>
    </source>
</evidence>
<dbReference type="AlphaFoldDB" id="A0A1Q2CQR4"/>
<dbReference type="STRING" id="1332264.BW730_13935"/>
<dbReference type="InterPro" id="IPR015421">
    <property type="entry name" value="PyrdxlP-dep_Trfase_major"/>
</dbReference>
<dbReference type="InterPro" id="IPR015422">
    <property type="entry name" value="PyrdxlP-dep_Trfase_small"/>
</dbReference>
<dbReference type="PANTHER" id="PTHR43586:SF21">
    <property type="entry name" value="PYRIDOXAL PHOSPHATE (PLP)-DEPENDENT ASPARTATE AMINOTRANSFERASE SUPERFAMILY"/>
    <property type="match status" value="1"/>
</dbReference>
<sequence length="346" mass="36027">MGLPTIATVAATREALDAWAVAGVHYSRWEADMERSRQRWARMAGVPERLVGTTSSVVPPLAGVFVALARRQGDVVLHDDEFQSIALPASAAFGDRVRRVAGPYTSETFIRAISKGCGVVALSSISSATGERVDLERVLDAAEAVGAQVVVDATQSAGIVGLGCHARRLAALAVAGYKGLLSARGTGYVYVAEGLALPPIFAASPYGMTPSGRGSYGFPAEPLPGGHGLSQSPSWLSWAGAECGLELLESLDPALIESHATGLAARLSDALAEGGVATLPTEVASPIVSVPLRDPHPVAEALEAAGLRAAIRLGRLRIGFHLYSTTDDADRAVETLLAVDHHLERT</sequence>
<dbReference type="EMBL" id="CP019606">
    <property type="protein sequence ID" value="AQP48442.1"/>
    <property type="molecule type" value="Genomic_DNA"/>
</dbReference>
<dbReference type="Proteomes" id="UP000188145">
    <property type="component" value="Chromosome"/>
</dbReference>
<dbReference type="Gene3D" id="3.40.640.10">
    <property type="entry name" value="Type I PLP-dependent aspartate aminotransferase-like (Major domain)"/>
    <property type="match status" value="1"/>
</dbReference>
<dbReference type="InterPro" id="IPR000192">
    <property type="entry name" value="Aminotrans_V_dom"/>
</dbReference>
<proteinExistence type="predicted"/>
<evidence type="ECO:0000259" key="1">
    <source>
        <dbReference type="Pfam" id="PF00266"/>
    </source>
</evidence>